<dbReference type="GO" id="GO:0003964">
    <property type="term" value="F:RNA-directed DNA polymerase activity"/>
    <property type="evidence" value="ECO:0007669"/>
    <property type="project" value="UniProtKB-KW"/>
</dbReference>
<dbReference type="InterPro" id="IPR041373">
    <property type="entry name" value="RT_RNaseH"/>
</dbReference>
<dbReference type="Gene3D" id="1.10.340.70">
    <property type="match status" value="1"/>
</dbReference>
<accession>A0AAQ3WJB3</accession>
<evidence type="ECO:0000256" key="6">
    <source>
        <dbReference type="ARBA" id="ARBA00022918"/>
    </source>
</evidence>
<evidence type="ECO:0000256" key="5">
    <source>
        <dbReference type="ARBA" id="ARBA00022801"/>
    </source>
</evidence>
<dbReference type="SUPFAM" id="SSF56672">
    <property type="entry name" value="DNA/RNA polymerases"/>
    <property type="match status" value="1"/>
</dbReference>
<keyword evidence="6" id="KW-0695">RNA-directed DNA polymerase</keyword>
<evidence type="ECO:0000313" key="10">
    <source>
        <dbReference type="Proteomes" id="UP001341281"/>
    </source>
</evidence>
<reference evidence="9 10" key="1">
    <citation type="submission" date="2024-02" db="EMBL/GenBank/DDBJ databases">
        <title>High-quality chromosome-scale genome assembly of Pensacola bahiagrass (Paspalum notatum Flugge var. saurae).</title>
        <authorList>
            <person name="Vega J.M."/>
            <person name="Podio M."/>
            <person name="Orjuela J."/>
            <person name="Siena L.A."/>
            <person name="Pessino S.C."/>
            <person name="Combes M.C."/>
            <person name="Mariac C."/>
            <person name="Albertini E."/>
            <person name="Pupilli F."/>
            <person name="Ortiz J.P.A."/>
            <person name="Leblanc O."/>
        </authorList>
    </citation>
    <scope>NUCLEOTIDE SEQUENCE [LARGE SCALE GENOMIC DNA]</scope>
    <source>
        <strain evidence="9">R1</strain>
        <tissue evidence="9">Leaf</tissue>
    </source>
</reference>
<dbReference type="GO" id="GO:0016787">
    <property type="term" value="F:hydrolase activity"/>
    <property type="evidence" value="ECO:0007669"/>
    <property type="project" value="UniProtKB-KW"/>
</dbReference>
<dbReference type="PANTHER" id="PTHR35046">
    <property type="entry name" value="ZINC KNUCKLE (CCHC-TYPE) FAMILY PROTEIN"/>
    <property type="match status" value="1"/>
</dbReference>
<feature type="domain" description="Integrase zinc-binding" evidence="8">
    <location>
        <begin position="107"/>
        <end position="156"/>
    </location>
</feature>
<keyword evidence="3" id="KW-0540">Nuclease</keyword>
<feature type="domain" description="Reverse transcriptase RNase H-like" evidence="7">
    <location>
        <begin position="5"/>
        <end position="79"/>
    </location>
</feature>
<dbReference type="InterPro" id="IPR041588">
    <property type="entry name" value="Integrase_H2C2"/>
</dbReference>
<dbReference type="Pfam" id="PF17921">
    <property type="entry name" value="Integrase_H2C2"/>
    <property type="match status" value="1"/>
</dbReference>
<feature type="non-terminal residue" evidence="9">
    <location>
        <position position="197"/>
    </location>
</feature>
<keyword evidence="1" id="KW-0808">Transferase</keyword>
<dbReference type="PANTHER" id="PTHR35046:SF9">
    <property type="entry name" value="RNA-DIRECTED DNA POLYMERASE"/>
    <property type="match status" value="1"/>
</dbReference>
<dbReference type="InterPro" id="IPR043502">
    <property type="entry name" value="DNA/RNA_pol_sf"/>
</dbReference>
<keyword evidence="4" id="KW-0255">Endonuclease</keyword>
<evidence type="ECO:0000256" key="4">
    <source>
        <dbReference type="ARBA" id="ARBA00022759"/>
    </source>
</evidence>
<dbReference type="Proteomes" id="UP001341281">
    <property type="component" value="Chromosome 03"/>
</dbReference>
<evidence type="ECO:0000259" key="8">
    <source>
        <dbReference type="Pfam" id="PF17921"/>
    </source>
</evidence>
<keyword evidence="2" id="KW-0548">Nucleotidyltransferase</keyword>
<evidence type="ECO:0000256" key="1">
    <source>
        <dbReference type="ARBA" id="ARBA00022679"/>
    </source>
</evidence>
<gene>
    <name evidence="9" type="ORF">U9M48_013162</name>
</gene>
<organism evidence="9 10">
    <name type="scientific">Paspalum notatum var. saurae</name>
    <dbReference type="NCBI Taxonomy" id="547442"/>
    <lineage>
        <taxon>Eukaryota</taxon>
        <taxon>Viridiplantae</taxon>
        <taxon>Streptophyta</taxon>
        <taxon>Embryophyta</taxon>
        <taxon>Tracheophyta</taxon>
        <taxon>Spermatophyta</taxon>
        <taxon>Magnoliopsida</taxon>
        <taxon>Liliopsida</taxon>
        <taxon>Poales</taxon>
        <taxon>Poaceae</taxon>
        <taxon>PACMAD clade</taxon>
        <taxon>Panicoideae</taxon>
        <taxon>Andropogonodae</taxon>
        <taxon>Paspaleae</taxon>
        <taxon>Paspalinae</taxon>
        <taxon>Paspalum</taxon>
    </lineage>
</organism>
<name>A0AAQ3WJB3_PASNO</name>
<keyword evidence="10" id="KW-1185">Reference proteome</keyword>
<evidence type="ECO:0000259" key="7">
    <source>
        <dbReference type="Pfam" id="PF17917"/>
    </source>
</evidence>
<evidence type="ECO:0000256" key="2">
    <source>
        <dbReference type="ARBA" id="ARBA00022695"/>
    </source>
</evidence>
<dbReference type="EMBL" id="CP144747">
    <property type="protein sequence ID" value="WVZ63538.1"/>
    <property type="molecule type" value="Genomic_DNA"/>
</dbReference>
<evidence type="ECO:0000313" key="9">
    <source>
        <dbReference type="EMBL" id="WVZ63538.1"/>
    </source>
</evidence>
<proteinExistence type="predicted"/>
<keyword evidence="5" id="KW-0378">Hydrolase</keyword>
<sequence length="197" mass="23150">MQGGKPVTYFSEKLSRAQLNYSAYDKELYALVRVLETWQHYLWPKEFVIHSDHEALKYLKGQAKLNRRHAKWVEFIETFPYVVKYKKVKDNLVAGALSQKHILLNQVEEAHAGGLMSHFGWKKTYEMLADHFHWPKMRRDVQRLVQRCVTCHKAKSKLNPYGLYTPLPVSSIPWEDISMDFVLGLPRTNRGRDSIFV</sequence>
<dbReference type="CDD" id="cd09274">
    <property type="entry name" value="RNase_HI_RT_Ty3"/>
    <property type="match status" value="1"/>
</dbReference>
<dbReference type="GO" id="GO:0004519">
    <property type="term" value="F:endonuclease activity"/>
    <property type="evidence" value="ECO:0007669"/>
    <property type="project" value="UniProtKB-KW"/>
</dbReference>
<dbReference type="AlphaFoldDB" id="A0AAQ3WJB3"/>
<protein>
    <submittedName>
        <fullName evidence="9">Uncharacterized protein</fullName>
    </submittedName>
</protein>
<dbReference type="Pfam" id="PF17917">
    <property type="entry name" value="RT_RNaseH"/>
    <property type="match status" value="1"/>
</dbReference>
<evidence type="ECO:0000256" key="3">
    <source>
        <dbReference type="ARBA" id="ARBA00022722"/>
    </source>
</evidence>